<dbReference type="Pfam" id="PF00378">
    <property type="entry name" value="ECH_1"/>
    <property type="match status" value="1"/>
</dbReference>
<dbReference type="FunFam" id="3.90.226.10:FF:000009">
    <property type="entry name" value="Carnitinyl-CoA dehydratase"/>
    <property type="match status" value="1"/>
</dbReference>
<dbReference type="EMBL" id="FLUQ01000004">
    <property type="protein sequence ID" value="SBW08594.1"/>
    <property type="molecule type" value="Genomic_DNA"/>
</dbReference>
<dbReference type="PANTHER" id="PTHR11941">
    <property type="entry name" value="ENOYL-COA HYDRATASE-RELATED"/>
    <property type="match status" value="1"/>
</dbReference>
<protein>
    <submittedName>
        <fullName evidence="4">Enoyl-CoA hydratase/carnithine racemase</fullName>
    </submittedName>
</protein>
<dbReference type="InterPro" id="IPR014748">
    <property type="entry name" value="Enoyl-CoA_hydra_C"/>
</dbReference>
<dbReference type="PANTHER" id="PTHR11941:SF54">
    <property type="entry name" value="ENOYL-COA HYDRATASE, MITOCHONDRIAL"/>
    <property type="match status" value="1"/>
</dbReference>
<evidence type="ECO:0000313" key="4">
    <source>
        <dbReference type="EMBL" id="SBW08594.1"/>
    </source>
</evidence>
<dbReference type="InterPro" id="IPR018376">
    <property type="entry name" value="Enoyl-CoA_hyd/isom_CS"/>
</dbReference>
<proteinExistence type="inferred from homology"/>
<organism evidence="4">
    <name type="scientific">uncultured delta proteobacterium</name>
    <dbReference type="NCBI Taxonomy" id="34034"/>
    <lineage>
        <taxon>Bacteria</taxon>
        <taxon>Deltaproteobacteria</taxon>
        <taxon>environmental samples</taxon>
    </lineage>
</organism>
<reference evidence="4" key="1">
    <citation type="submission" date="2016-04" db="EMBL/GenBank/DDBJ databases">
        <authorList>
            <person name="Evans L.H."/>
            <person name="Alamgir A."/>
            <person name="Owens N."/>
            <person name="Weber N.D."/>
            <person name="Virtaneva K."/>
            <person name="Barbian K."/>
            <person name="Babar A."/>
            <person name="Rosenke K."/>
        </authorList>
    </citation>
    <scope>NUCLEOTIDE SEQUENCE</scope>
    <source>
        <strain evidence="4">86</strain>
    </source>
</reference>
<dbReference type="Gene3D" id="3.90.226.10">
    <property type="entry name" value="2-enoyl-CoA Hydratase, Chain A, domain 1"/>
    <property type="match status" value="1"/>
</dbReference>
<name>A0A212KA39_9DELT</name>
<dbReference type="Gene3D" id="1.10.12.10">
    <property type="entry name" value="Lyase 2-enoyl-coa Hydratase, Chain A, domain 2"/>
    <property type="match status" value="1"/>
</dbReference>
<keyword evidence="2" id="KW-0456">Lyase</keyword>
<dbReference type="PROSITE" id="PS00166">
    <property type="entry name" value="ENOYL_COA_HYDRATASE"/>
    <property type="match status" value="1"/>
</dbReference>
<dbReference type="GO" id="GO:0006635">
    <property type="term" value="P:fatty acid beta-oxidation"/>
    <property type="evidence" value="ECO:0007669"/>
    <property type="project" value="TreeGrafter"/>
</dbReference>
<comment type="similarity">
    <text evidence="1 3">Belongs to the enoyl-CoA hydratase/isomerase family.</text>
</comment>
<dbReference type="InterPro" id="IPR001753">
    <property type="entry name" value="Enoyl-CoA_hydra/iso"/>
</dbReference>
<sequence>MSEYVLYSVENGIGQLSVNRPEVMNALNNEVTNAIGALLDDAAADKNLKVLIVGSKDNFGAGADVDEFVDYTPEQVRQSPLMFACNKLELLPVPTIAAVEGYALGGALELALACDFRIAGAGAQMGFPEINLGLFPGAGGTVRLSRLIGPSRAKDMIFMGKNVDAEAALALGLVNSVAPAGEAGEKAKEMAVRLARKSAPGLAAAKQALAAAAAIPDMLPAVAETTRIFSTLMGTPDQQEGMRAFMEKRRPDFRGQRL</sequence>
<evidence type="ECO:0000256" key="3">
    <source>
        <dbReference type="RuleBase" id="RU003707"/>
    </source>
</evidence>
<dbReference type="AlphaFoldDB" id="A0A212KA39"/>
<dbReference type="GO" id="GO:0016829">
    <property type="term" value="F:lyase activity"/>
    <property type="evidence" value="ECO:0007669"/>
    <property type="project" value="UniProtKB-KW"/>
</dbReference>
<dbReference type="SUPFAM" id="SSF52096">
    <property type="entry name" value="ClpP/crotonase"/>
    <property type="match status" value="1"/>
</dbReference>
<accession>A0A212KA39</accession>
<evidence type="ECO:0000256" key="1">
    <source>
        <dbReference type="ARBA" id="ARBA00005254"/>
    </source>
</evidence>
<dbReference type="InterPro" id="IPR029045">
    <property type="entry name" value="ClpP/crotonase-like_dom_sf"/>
</dbReference>
<evidence type="ECO:0000256" key="2">
    <source>
        <dbReference type="ARBA" id="ARBA00023239"/>
    </source>
</evidence>
<dbReference type="CDD" id="cd06558">
    <property type="entry name" value="crotonase-like"/>
    <property type="match status" value="1"/>
</dbReference>
<gene>
    <name evidence="4" type="ORF">KL86DPRO_40137</name>
</gene>